<evidence type="ECO:0000313" key="1">
    <source>
        <dbReference type="EMBL" id="GAB1317620.1"/>
    </source>
</evidence>
<evidence type="ECO:0000313" key="2">
    <source>
        <dbReference type="Proteomes" id="UP001628179"/>
    </source>
</evidence>
<dbReference type="RefSeq" id="XP_070919351.1">
    <property type="nucleotide sequence ID" value="XM_071063250.1"/>
</dbReference>
<keyword evidence="2" id="KW-1185">Reference proteome</keyword>
<keyword evidence="1" id="KW-0648">Protein biosynthesis</keyword>
<comment type="caution">
    <text evidence="1">The sequence shown here is derived from an EMBL/GenBank/DDBJ whole genome shotgun (WGS) entry which is preliminary data.</text>
</comment>
<gene>
    <name evidence="1" type="primary">IFM1_1</name>
    <name evidence="1" type="ORF">MFIFM68171_07830</name>
</gene>
<sequence length="122" mass="13321">MMRRGLWPEKRPSACLLCRYSYASGRCIRSALLATSSSSGGIQEWTGRPRQLEDGLGPWSVIEFGSGDGAPATLFDTSKLGNPTTNTQRYQRWVTPTRARSKGTGREPLTTRAGYGWCTGGC</sequence>
<dbReference type="Proteomes" id="UP001628179">
    <property type="component" value="Unassembled WGS sequence"/>
</dbReference>
<organism evidence="1 2">
    <name type="scientific">Madurella fahalii</name>
    <dbReference type="NCBI Taxonomy" id="1157608"/>
    <lineage>
        <taxon>Eukaryota</taxon>
        <taxon>Fungi</taxon>
        <taxon>Dikarya</taxon>
        <taxon>Ascomycota</taxon>
        <taxon>Pezizomycotina</taxon>
        <taxon>Sordariomycetes</taxon>
        <taxon>Sordariomycetidae</taxon>
        <taxon>Sordariales</taxon>
        <taxon>Sordariales incertae sedis</taxon>
        <taxon>Madurella</taxon>
    </lineage>
</organism>
<proteinExistence type="predicted"/>
<reference evidence="1 2" key="1">
    <citation type="submission" date="2024-09" db="EMBL/GenBank/DDBJ databases">
        <title>Itraconazole resistance in Madurella fahalii resulting from another homologue of gene encoding cytochrome P450 14-alpha sterol demethylase (CYP51).</title>
        <authorList>
            <person name="Yoshioka I."/>
            <person name="Fahal A.H."/>
            <person name="Kaneko S."/>
            <person name="Yaguchi T."/>
        </authorList>
    </citation>
    <scope>NUCLEOTIDE SEQUENCE [LARGE SCALE GENOMIC DNA]</scope>
    <source>
        <strain evidence="1 2">IFM 68171</strain>
    </source>
</reference>
<accession>A0ABQ0GIU5</accession>
<protein>
    <submittedName>
        <fullName evidence="1">Translation initiation factor IF-2</fullName>
    </submittedName>
</protein>
<name>A0ABQ0GIU5_9PEZI</name>
<dbReference type="GeneID" id="98178573"/>
<dbReference type="EMBL" id="BAAFSV010000004">
    <property type="protein sequence ID" value="GAB1317620.1"/>
    <property type="molecule type" value="Genomic_DNA"/>
</dbReference>
<keyword evidence="1" id="KW-0396">Initiation factor</keyword>
<dbReference type="GO" id="GO:0003743">
    <property type="term" value="F:translation initiation factor activity"/>
    <property type="evidence" value="ECO:0007669"/>
    <property type="project" value="UniProtKB-KW"/>
</dbReference>